<dbReference type="Proteomes" id="UP000734854">
    <property type="component" value="Unassembled WGS sequence"/>
</dbReference>
<dbReference type="InterPro" id="IPR036770">
    <property type="entry name" value="Ankyrin_rpt-contain_sf"/>
</dbReference>
<dbReference type="Pfam" id="PF00319">
    <property type="entry name" value="SRF-TF"/>
    <property type="match status" value="1"/>
</dbReference>
<dbReference type="SMART" id="SM00248">
    <property type="entry name" value="ANK"/>
    <property type="match status" value="1"/>
</dbReference>
<dbReference type="PRINTS" id="PR00404">
    <property type="entry name" value="MADSDOMAIN"/>
</dbReference>
<dbReference type="GO" id="GO:0045944">
    <property type="term" value="P:positive regulation of transcription by RNA polymerase II"/>
    <property type="evidence" value="ECO:0007669"/>
    <property type="project" value="InterPro"/>
</dbReference>
<dbReference type="Gene3D" id="1.25.40.20">
    <property type="entry name" value="Ankyrin repeat-containing domain"/>
    <property type="match status" value="1"/>
</dbReference>
<dbReference type="PROSITE" id="PS50096">
    <property type="entry name" value="IQ"/>
    <property type="match status" value="3"/>
</dbReference>
<comment type="caution">
    <text evidence="16">The sequence shown here is derived from an EMBL/GenBank/DDBJ whole genome shotgun (WGS) entry which is preliminary data.</text>
</comment>
<evidence type="ECO:0000256" key="8">
    <source>
        <dbReference type="ARBA" id="ARBA00023125"/>
    </source>
</evidence>
<evidence type="ECO:0000256" key="10">
    <source>
        <dbReference type="ARBA" id="ARBA00023163"/>
    </source>
</evidence>
<feature type="domain" description="MADS-box" evidence="14">
    <location>
        <begin position="1"/>
        <end position="61"/>
    </location>
</feature>
<dbReference type="GO" id="GO:0003712">
    <property type="term" value="F:transcription coregulator activity"/>
    <property type="evidence" value="ECO:0007669"/>
    <property type="project" value="TreeGrafter"/>
</dbReference>
<feature type="domain" description="CG-1" evidence="15">
    <location>
        <begin position="370"/>
        <end position="496"/>
    </location>
</feature>
<evidence type="ECO:0000256" key="11">
    <source>
        <dbReference type="ARBA" id="ARBA00023242"/>
    </source>
</evidence>
<evidence type="ECO:0000256" key="5">
    <source>
        <dbReference type="ARBA" id="ARBA00022860"/>
    </source>
</evidence>
<dbReference type="Pfam" id="PF03859">
    <property type="entry name" value="CG-1"/>
    <property type="match status" value="1"/>
</dbReference>
<evidence type="ECO:0000313" key="16">
    <source>
        <dbReference type="EMBL" id="KAG6528431.1"/>
    </source>
</evidence>
<dbReference type="PANTHER" id="PTHR23335">
    <property type="entry name" value="CALMODULIN-BINDING TRANSCRIPTION ACTIVATOR CAMTA"/>
    <property type="match status" value="1"/>
</dbReference>
<dbReference type="InterPro" id="IPR002110">
    <property type="entry name" value="Ankyrin_rpt"/>
</dbReference>
<dbReference type="EMBL" id="JACMSC010000003">
    <property type="protein sequence ID" value="KAG6528431.1"/>
    <property type="molecule type" value="Genomic_DNA"/>
</dbReference>
<dbReference type="SMART" id="SM01076">
    <property type="entry name" value="CG-1"/>
    <property type="match status" value="1"/>
</dbReference>
<keyword evidence="7 12" id="KW-0040">ANK repeat</keyword>
<dbReference type="Pfam" id="PF00612">
    <property type="entry name" value="IQ"/>
    <property type="match status" value="2"/>
</dbReference>
<dbReference type="Pfam" id="PF12796">
    <property type="entry name" value="Ank_2"/>
    <property type="match status" value="1"/>
</dbReference>
<dbReference type="InterPro" id="IPR036879">
    <property type="entry name" value="TF_MADSbox_sf"/>
</dbReference>
<dbReference type="PROSITE" id="PS50066">
    <property type="entry name" value="MADS_BOX_2"/>
    <property type="match status" value="1"/>
</dbReference>
<dbReference type="Gene3D" id="3.40.1810.10">
    <property type="entry name" value="Transcription factor, MADS-box"/>
    <property type="match status" value="1"/>
</dbReference>
<dbReference type="PROSITE" id="PS51437">
    <property type="entry name" value="CG_1"/>
    <property type="match status" value="1"/>
</dbReference>
<sequence>MGRGRVELKRIENKINRQVTFAKRRNGLLKKAYELSVLCDAEVALIVFSNRGKLYEFSSNSNNEAVDPQEQMLCEANKALKRRLDESTQANQQLWDPTAHAVAYGRQQPQPQGDGFFQPIECEPTLQIRYHPDQMALAATTPGPSVSNYMSGEYLWFCTFSPDIEFRVLVLDVLVDAVTLGDEGKHEKEGGLGFWGLAFVKGGAAREKREGQGGRRQGERGEGSVRDFCRRQPSRKLSLLLQLSAGADEAAGAPFFSSLAGSLRAHSSSLAGSLRAHSASLALPRQHHCDLFMSRASGSSPSSLAASSSVASRAEIATAAAVVTLRTTVVRERRTKWSCCLPPSSESFHVCEEISLKRPLASIPDACFDINVLRQEAQKRWLKASEVHFILKNYERFPLSPEPPHLPLSGSLFLFNRKVLRFFRKDGHAWRRKKDGRTIGEAHERLKVGNVDALSCYYAHGEQNPYFQRRSYWMLDPEYEHIVLVHYREVDEGRYVSGSTSNFSIESYSNLNHTSTIINTDRGYMSGTTALYEPSQSSYSQGSTEEINSKFVLENFDANHHNKFERLENSDKNSQPEVNHLLRNLEAQLGLDDDDNSIYFKENLLEYSCENDDIQVLKDFPNGGTMVSFAHENLLIGSDRGHRVNEVGKQQNSATVQLPKISGDHESQQNQPLCSDSPSWTDVLQLSSKSAGMESHGRSSNFLACNGIPDSSISRDTLPTFSGRENMPIYSFGASENLSSCTAEEKPNGHEISESDLHHQLSATRRFLLGSKDSIESPSTISQLKMFGEHHSSAEGEFLCDPLESSWAVMFGDIEVPLEIAQEGVLRCWAPQHSTGKVDLCITSGNRKSCSEVREFEFRAKLTTSSYIDHLSVVGTAKDSEEILLLARLSQMLLDNSTIEKGPIDNQVGKSRKLKATDDHWKQIIEALKIDCDNSLDTKDWIMLELLKDKLLNWLSMKHQNNKQADCLLSKQEHGIIHLISGLGYEWALNLILEHGVGINFRDENGWTALHWAAYCGREKMVAALLAAGASAELVTDPTAQDPVGKTPGFLASARGHTGLAGYLSEVALTSHLSSLTIEESEISEGSSEVKAVKAVESISQRSVEKHGETEDELSLKDSLAAVRNAALAAARIQAAFRAHSFRKRLQKTALSLSCDDYGMTPGDIQALSAVSRLHRPSSSSQDQNSDRAALSIQKKYRGWKGRRDFLTLRQHVVKIQAHVRGHQVRKKYREILWTVGVVEKVILRWRRKGAGLRGFRAEPEITDEDDDDDDIAKIFRRQKVDGAIDEAVSRVLSMVDSPDARQQYRRMLERYHKAKAELSKSDEAPSGFEDGSELDLCLMTDADQTST</sequence>
<dbReference type="PROSITE" id="PS50297">
    <property type="entry name" value="ANK_REP_REGION"/>
    <property type="match status" value="1"/>
</dbReference>
<dbReference type="GO" id="GO:0046983">
    <property type="term" value="F:protein dimerization activity"/>
    <property type="evidence" value="ECO:0007669"/>
    <property type="project" value="InterPro"/>
</dbReference>
<dbReference type="PROSITE" id="PS50088">
    <property type="entry name" value="ANK_REPEAT"/>
    <property type="match status" value="1"/>
</dbReference>
<evidence type="ECO:0000259" key="15">
    <source>
        <dbReference type="PROSITE" id="PS51437"/>
    </source>
</evidence>
<dbReference type="SMART" id="SM00432">
    <property type="entry name" value="MADS"/>
    <property type="match status" value="1"/>
</dbReference>
<dbReference type="PROSITE" id="PS00350">
    <property type="entry name" value="MADS_BOX_1"/>
    <property type="match status" value="1"/>
</dbReference>
<evidence type="ECO:0000256" key="7">
    <source>
        <dbReference type="ARBA" id="ARBA00023043"/>
    </source>
</evidence>
<comment type="subcellular location">
    <subcellularLocation>
        <location evidence="1">Nucleus</location>
    </subcellularLocation>
</comment>
<evidence type="ECO:0000256" key="6">
    <source>
        <dbReference type="ARBA" id="ARBA00023015"/>
    </source>
</evidence>
<dbReference type="Gene3D" id="2.60.40.10">
    <property type="entry name" value="Immunoglobulins"/>
    <property type="match status" value="1"/>
</dbReference>
<dbReference type="InterPro" id="IPR002100">
    <property type="entry name" value="TF_MADSbox"/>
</dbReference>
<evidence type="ECO:0000256" key="12">
    <source>
        <dbReference type="PROSITE-ProRule" id="PRU00023"/>
    </source>
</evidence>
<keyword evidence="11" id="KW-0539">Nucleus</keyword>
<comment type="similarity">
    <text evidence="2">Belongs to the CAMTA family.</text>
</comment>
<keyword evidence="9" id="KW-0010">Activator</keyword>
<dbReference type="SUPFAM" id="SSF55455">
    <property type="entry name" value="SRF-like"/>
    <property type="match status" value="1"/>
</dbReference>
<reference evidence="16 17" key="1">
    <citation type="submission" date="2020-08" db="EMBL/GenBank/DDBJ databases">
        <title>Plant Genome Project.</title>
        <authorList>
            <person name="Zhang R.-G."/>
        </authorList>
    </citation>
    <scope>NUCLEOTIDE SEQUENCE [LARGE SCALE GENOMIC DNA]</scope>
    <source>
        <tissue evidence="16">Rhizome</tissue>
    </source>
</reference>
<keyword evidence="10" id="KW-0804">Transcription</keyword>
<dbReference type="SUPFAM" id="SSF81296">
    <property type="entry name" value="E set domains"/>
    <property type="match status" value="1"/>
</dbReference>
<evidence type="ECO:0000313" key="17">
    <source>
        <dbReference type="Proteomes" id="UP000734854"/>
    </source>
</evidence>
<evidence type="ECO:0000256" key="3">
    <source>
        <dbReference type="ARBA" id="ARBA00022737"/>
    </source>
</evidence>
<evidence type="ECO:0000256" key="1">
    <source>
        <dbReference type="ARBA" id="ARBA00004123"/>
    </source>
</evidence>
<dbReference type="GO" id="GO:0005634">
    <property type="term" value="C:nucleus"/>
    <property type="evidence" value="ECO:0007669"/>
    <property type="project" value="UniProtKB-SubCell"/>
</dbReference>
<feature type="region of interest" description="Disordered" evidence="13">
    <location>
        <begin position="206"/>
        <end position="225"/>
    </location>
</feature>
<dbReference type="InterPro" id="IPR014756">
    <property type="entry name" value="Ig_E-set"/>
</dbReference>
<dbReference type="SMART" id="SM00015">
    <property type="entry name" value="IQ"/>
    <property type="match status" value="3"/>
</dbReference>
<dbReference type="SUPFAM" id="SSF48403">
    <property type="entry name" value="Ankyrin repeat"/>
    <property type="match status" value="1"/>
</dbReference>
<evidence type="ECO:0000256" key="9">
    <source>
        <dbReference type="ARBA" id="ARBA00023159"/>
    </source>
</evidence>
<evidence type="ECO:0000256" key="13">
    <source>
        <dbReference type="SAM" id="MobiDB-lite"/>
    </source>
</evidence>
<dbReference type="FunFam" id="3.40.1810.10:FF:000003">
    <property type="entry name" value="MADS-box transcription factor MADS-MC"/>
    <property type="match status" value="1"/>
</dbReference>
<dbReference type="InterPro" id="IPR033896">
    <property type="entry name" value="MEF2-like_N"/>
</dbReference>
<dbReference type="FunFam" id="1.20.5.190:FF:000003">
    <property type="entry name" value="Calmodulin-binding transcription activator 2"/>
    <property type="match status" value="1"/>
</dbReference>
<dbReference type="GO" id="GO:0000977">
    <property type="term" value="F:RNA polymerase II transcription regulatory region sequence-specific DNA binding"/>
    <property type="evidence" value="ECO:0007669"/>
    <property type="project" value="InterPro"/>
</dbReference>
<protein>
    <recommendedName>
        <fullName evidence="18">Calmodulin-binding transcription activator 4</fullName>
    </recommendedName>
</protein>
<dbReference type="InterPro" id="IPR000048">
    <property type="entry name" value="IQ_motif_EF-hand-BS"/>
</dbReference>
<evidence type="ECO:0000256" key="2">
    <source>
        <dbReference type="ARBA" id="ARBA00008267"/>
    </source>
</evidence>
<keyword evidence="8" id="KW-0238">DNA-binding</keyword>
<dbReference type="CDD" id="cd00265">
    <property type="entry name" value="MADS_MEF2_like"/>
    <property type="match status" value="1"/>
</dbReference>
<evidence type="ECO:0008006" key="18">
    <source>
        <dbReference type="Google" id="ProtNLM"/>
    </source>
</evidence>
<evidence type="ECO:0000256" key="4">
    <source>
        <dbReference type="ARBA" id="ARBA00022837"/>
    </source>
</evidence>
<accession>A0A8J5HJ11</accession>
<proteinExistence type="inferred from homology"/>
<dbReference type="InterPro" id="IPR027417">
    <property type="entry name" value="P-loop_NTPase"/>
</dbReference>
<gene>
    <name evidence="16" type="ORF">ZIOFF_010605</name>
</gene>
<dbReference type="PANTHER" id="PTHR23335:SF1">
    <property type="entry name" value="CALMODULIN-BINDING TRANSCRIPTION ACTIVATOR, ISOFORM F"/>
    <property type="match status" value="1"/>
</dbReference>
<dbReference type="InterPro" id="IPR005559">
    <property type="entry name" value="CG-1_dom"/>
</dbReference>
<dbReference type="InterPro" id="IPR013783">
    <property type="entry name" value="Ig-like_fold"/>
</dbReference>
<evidence type="ECO:0000259" key="14">
    <source>
        <dbReference type="PROSITE" id="PS50066"/>
    </source>
</evidence>
<keyword evidence="4" id="KW-0106">Calcium</keyword>
<dbReference type="Gene3D" id="1.20.5.190">
    <property type="match status" value="1"/>
</dbReference>
<keyword evidence="3" id="KW-0677">Repeat</keyword>
<feature type="repeat" description="ANK" evidence="12">
    <location>
        <begin position="1005"/>
        <end position="1037"/>
    </location>
</feature>
<keyword evidence="6" id="KW-0805">Transcription regulation</keyword>
<dbReference type="SUPFAM" id="SSF52540">
    <property type="entry name" value="P-loop containing nucleoside triphosphate hydrolases"/>
    <property type="match status" value="1"/>
</dbReference>
<keyword evidence="17" id="KW-1185">Reference proteome</keyword>
<dbReference type="GO" id="GO:0005516">
    <property type="term" value="F:calmodulin binding"/>
    <property type="evidence" value="ECO:0007669"/>
    <property type="project" value="UniProtKB-KW"/>
</dbReference>
<organism evidence="16 17">
    <name type="scientific">Zingiber officinale</name>
    <name type="common">Ginger</name>
    <name type="synonym">Amomum zingiber</name>
    <dbReference type="NCBI Taxonomy" id="94328"/>
    <lineage>
        <taxon>Eukaryota</taxon>
        <taxon>Viridiplantae</taxon>
        <taxon>Streptophyta</taxon>
        <taxon>Embryophyta</taxon>
        <taxon>Tracheophyta</taxon>
        <taxon>Spermatophyta</taxon>
        <taxon>Magnoliopsida</taxon>
        <taxon>Liliopsida</taxon>
        <taxon>Zingiberales</taxon>
        <taxon>Zingiberaceae</taxon>
        <taxon>Zingiber</taxon>
    </lineage>
</organism>
<keyword evidence="5" id="KW-0112">Calmodulin-binding</keyword>
<name>A0A8J5HJ11_ZINOF</name>